<dbReference type="GO" id="GO:0022857">
    <property type="term" value="F:transmembrane transporter activity"/>
    <property type="evidence" value="ECO:0007669"/>
    <property type="project" value="InterPro"/>
</dbReference>
<accession>A0A2R6AZC6</accession>
<feature type="transmembrane region" description="Helical" evidence="1">
    <location>
        <begin position="239"/>
        <end position="257"/>
    </location>
</feature>
<evidence type="ECO:0000259" key="2">
    <source>
        <dbReference type="PROSITE" id="PS50850"/>
    </source>
</evidence>
<dbReference type="Gene3D" id="1.20.1250.20">
    <property type="entry name" value="MFS general substrate transporter like domains"/>
    <property type="match status" value="1"/>
</dbReference>
<reference evidence="3 4" key="1">
    <citation type="submission" date="2017-04" db="EMBL/GenBank/DDBJ databases">
        <title>Novel microbial lineages endemic to geothermal iron-oxide mats fill important gaps in the evolutionary history of Archaea.</title>
        <authorList>
            <person name="Jay Z.J."/>
            <person name="Beam J.P."/>
            <person name="Dlakic M."/>
            <person name="Rusch D.B."/>
            <person name="Kozubal M.A."/>
            <person name="Inskeep W.P."/>
        </authorList>
    </citation>
    <scope>NUCLEOTIDE SEQUENCE [LARGE SCALE GENOMIC DNA]</scope>
    <source>
        <strain evidence="3">OSP_D</strain>
    </source>
</reference>
<feature type="transmembrane region" description="Helical" evidence="1">
    <location>
        <begin position="51"/>
        <end position="68"/>
    </location>
</feature>
<name>A0A2R6AZC6_9ARCH</name>
<comment type="caution">
    <text evidence="3">The sequence shown here is derived from an EMBL/GenBank/DDBJ whole genome shotgun (WGS) entry which is preliminary data.</text>
</comment>
<dbReference type="PROSITE" id="PS50850">
    <property type="entry name" value="MFS"/>
    <property type="match status" value="1"/>
</dbReference>
<dbReference type="EMBL" id="NEXE01000019">
    <property type="protein sequence ID" value="PSN91729.1"/>
    <property type="molecule type" value="Genomic_DNA"/>
</dbReference>
<dbReference type="InterPro" id="IPR052714">
    <property type="entry name" value="MFS_Exporter"/>
</dbReference>
<feature type="transmembrane region" description="Helical" evidence="1">
    <location>
        <begin position="111"/>
        <end position="134"/>
    </location>
</feature>
<feature type="transmembrane region" description="Helical" evidence="1">
    <location>
        <begin position="74"/>
        <end position="99"/>
    </location>
</feature>
<dbReference type="Pfam" id="PF07690">
    <property type="entry name" value="MFS_1"/>
    <property type="match status" value="1"/>
</dbReference>
<feature type="domain" description="Major facilitator superfamily (MFS) profile" evidence="2">
    <location>
        <begin position="150"/>
        <end position="362"/>
    </location>
</feature>
<sequence>MLATSIPLLTRYVFDFSGLQVGLASALFSVSTFLMSAYINTKLTSHVRRNLFVGSTLVYALTFPLFYFSSEYSIWPLVFLAGFVLGAVMPNIITSAGLFPDRRIRERVLAIYTFTLSASLIAGPAIDSAVLRFFTLRESFLFFTIFPAILFIASFFIRFPESEDTGPTTKVWRNPGFRVSVYNILAYNIPFGVILTFGGIFARDSFHASYSLITLLFSLFFATSLLGRLLLTIRTPENLWRLMSVSVALTVVGLTVLGVSHSLYGYALSLLILGLPHGLTYPLSLLTLSRSFDERTRSAANSYFFSIMMASGAIMPFAAGALVELIGIQHSFIAIIPPVGALYYLLKREMGRKTSIPAEPRP</sequence>
<dbReference type="PANTHER" id="PTHR23531:SF1">
    <property type="entry name" value="QUINOLENE RESISTANCE PROTEIN NORA"/>
    <property type="match status" value="1"/>
</dbReference>
<keyword evidence="1" id="KW-0472">Membrane</keyword>
<feature type="transmembrane region" description="Helical" evidence="1">
    <location>
        <begin position="300"/>
        <end position="322"/>
    </location>
</feature>
<evidence type="ECO:0000256" key="1">
    <source>
        <dbReference type="SAM" id="Phobius"/>
    </source>
</evidence>
<feature type="transmembrane region" description="Helical" evidence="1">
    <location>
        <begin position="328"/>
        <end position="346"/>
    </location>
</feature>
<organism evidence="3 4">
    <name type="scientific">Candidatus Marsarchaeota G2 archaeon OSP_D</name>
    <dbReference type="NCBI Taxonomy" id="1978157"/>
    <lineage>
        <taxon>Archaea</taxon>
        <taxon>Candidatus Marsarchaeota</taxon>
        <taxon>Candidatus Marsarchaeota group 2</taxon>
    </lineage>
</organism>
<feature type="transmembrane region" description="Helical" evidence="1">
    <location>
        <begin position="208"/>
        <end position="227"/>
    </location>
</feature>
<feature type="transmembrane region" description="Helical" evidence="1">
    <location>
        <begin position="180"/>
        <end position="202"/>
    </location>
</feature>
<dbReference type="Proteomes" id="UP000240322">
    <property type="component" value="Unassembled WGS sequence"/>
</dbReference>
<proteinExistence type="predicted"/>
<keyword evidence="1" id="KW-0812">Transmembrane</keyword>
<evidence type="ECO:0000313" key="4">
    <source>
        <dbReference type="Proteomes" id="UP000240322"/>
    </source>
</evidence>
<feature type="transmembrane region" description="Helical" evidence="1">
    <location>
        <begin position="263"/>
        <end position="288"/>
    </location>
</feature>
<dbReference type="PANTHER" id="PTHR23531">
    <property type="entry name" value="QUINOLENE RESISTANCE PROTEIN NORA"/>
    <property type="match status" value="1"/>
</dbReference>
<feature type="transmembrane region" description="Helical" evidence="1">
    <location>
        <begin position="140"/>
        <end position="159"/>
    </location>
</feature>
<keyword evidence="1" id="KW-1133">Transmembrane helix</keyword>
<feature type="transmembrane region" description="Helical" evidence="1">
    <location>
        <begin position="20"/>
        <end position="39"/>
    </location>
</feature>
<dbReference type="SUPFAM" id="SSF103473">
    <property type="entry name" value="MFS general substrate transporter"/>
    <property type="match status" value="1"/>
</dbReference>
<dbReference type="InterPro" id="IPR036259">
    <property type="entry name" value="MFS_trans_sf"/>
</dbReference>
<dbReference type="InterPro" id="IPR020846">
    <property type="entry name" value="MFS_dom"/>
</dbReference>
<protein>
    <submittedName>
        <fullName evidence="3">MFS transporter</fullName>
    </submittedName>
</protein>
<dbReference type="InterPro" id="IPR011701">
    <property type="entry name" value="MFS"/>
</dbReference>
<dbReference type="AlphaFoldDB" id="A0A2R6AZC6"/>
<evidence type="ECO:0000313" key="3">
    <source>
        <dbReference type="EMBL" id="PSN91729.1"/>
    </source>
</evidence>
<gene>
    <name evidence="3" type="ORF">B9Q03_03465</name>
</gene>